<keyword evidence="3" id="KW-1185">Reference proteome</keyword>
<evidence type="ECO:0000313" key="3">
    <source>
        <dbReference type="Proteomes" id="UP000249058"/>
    </source>
</evidence>
<accession>A0A2Z5WJT8</accession>
<dbReference type="EMBL" id="LC348379">
    <property type="protein sequence ID" value="BBC14372.1"/>
    <property type="molecule type" value="Genomic_DNA"/>
</dbReference>
<dbReference type="GeneID" id="65062147"/>
<proteinExistence type="predicted"/>
<sequence>MENKMSKVSGYQLLTQEQRSEMDSLQERCQHRNNALDSFLLVEYENLCSRLEKEYVHQHEGGGGE</sequence>
<reference evidence="2 3" key="1">
    <citation type="submission" date="2017-12" db="EMBL/GenBank/DDBJ databases">
        <title>Whole genome analysis of Escherichia phage PP01 and T2.</title>
        <authorList>
            <person name="Hoshiga F."/>
            <person name="Yoshizaki K."/>
            <person name="Miyanaga K."/>
            <person name="Tanji Y."/>
        </authorList>
    </citation>
    <scope>NUCLEOTIDE SEQUENCE [LARGE SCALE GENOMIC DNA]</scope>
</reference>
<name>A0A2Z5WJT8_9CAUD</name>
<evidence type="ECO:0000256" key="1">
    <source>
        <dbReference type="SAM" id="MobiDB-lite"/>
    </source>
</evidence>
<dbReference type="KEGG" id="vg:65062147"/>
<organism evidence="2 3">
    <name type="scientific">Escherichia phage PP01</name>
    <dbReference type="NCBI Taxonomy" id="2060720"/>
    <lineage>
        <taxon>Viruses</taxon>
        <taxon>Duplodnaviria</taxon>
        <taxon>Heunggongvirae</taxon>
        <taxon>Uroviricota</taxon>
        <taxon>Caudoviricetes</taxon>
        <taxon>Pantevenvirales</taxon>
        <taxon>Straboviridae</taxon>
        <taxon>Tevenvirinae</taxon>
        <taxon>Tequatrovirus</taxon>
        <taxon>Tequatrovirus pp01</taxon>
    </lineage>
</organism>
<dbReference type="RefSeq" id="YP_010073405.1">
    <property type="nucleotide sequence ID" value="NC_054930.1"/>
</dbReference>
<protein>
    <submittedName>
        <fullName evidence="2">Uncharacterized protein</fullName>
    </submittedName>
</protein>
<feature type="region of interest" description="Disordered" evidence="1">
    <location>
        <begin position="1"/>
        <end position="26"/>
    </location>
</feature>
<dbReference type="Proteomes" id="UP000249058">
    <property type="component" value="Segment"/>
</dbReference>
<evidence type="ECO:0000313" key="2">
    <source>
        <dbReference type="EMBL" id="BBC14372.1"/>
    </source>
</evidence>